<dbReference type="InterPro" id="IPR036388">
    <property type="entry name" value="WH-like_DNA-bd_sf"/>
</dbReference>
<dbReference type="Gene3D" id="1.10.10.10">
    <property type="entry name" value="Winged helix-like DNA-binding domain superfamily/Winged helix DNA-binding domain"/>
    <property type="match status" value="1"/>
</dbReference>
<keyword evidence="3" id="KW-0238">DNA-binding</keyword>
<reference evidence="6 7" key="1">
    <citation type="journal article" date="2015" name="Genome Announc.">
        <title>Expanding the biotechnology potential of lactobacilli through comparative genomics of 213 strains and associated genera.</title>
        <authorList>
            <person name="Sun Z."/>
            <person name="Harris H.M."/>
            <person name="McCann A."/>
            <person name="Guo C."/>
            <person name="Argimon S."/>
            <person name="Zhang W."/>
            <person name="Yang X."/>
            <person name="Jeffery I.B."/>
            <person name="Cooney J.C."/>
            <person name="Kagawa T.F."/>
            <person name="Liu W."/>
            <person name="Song Y."/>
            <person name="Salvetti E."/>
            <person name="Wrobel A."/>
            <person name="Rasinkangas P."/>
            <person name="Parkhill J."/>
            <person name="Rea M.C."/>
            <person name="O'Sullivan O."/>
            <person name="Ritari J."/>
            <person name="Douillard F.P."/>
            <person name="Paul Ross R."/>
            <person name="Yang R."/>
            <person name="Briner A.E."/>
            <person name="Felis G.E."/>
            <person name="de Vos W.M."/>
            <person name="Barrangou R."/>
            <person name="Klaenhammer T.R."/>
            <person name="Caufield P.W."/>
            <person name="Cui Y."/>
            <person name="Zhang H."/>
            <person name="O'Toole P.W."/>
        </authorList>
    </citation>
    <scope>NUCLEOTIDE SEQUENCE [LARGE SCALE GENOMIC DNA]</scope>
    <source>
        <strain evidence="6 7">DSM 20515</strain>
    </source>
</reference>
<dbReference type="InterPro" id="IPR005119">
    <property type="entry name" value="LysR_subst-bd"/>
</dbReference>
<keyword evidence="2" id="KW-0805">Transcription regulation</keyword>
<dbReference type="Gene3D" id="3.40.190.290">
    <property type="match status" value="1"/>
</dbReference>
<dbReference type="PANTHER" id="PTHR30419">
    <property type="entry name" value="HTH-TYPE TRANSCRIPTIONAL REGULATOR YBHD"/>
    <property type="match status" value="1"/>
</dbReference>
<evidence type="ECO:0000256" key="2">
    <source>
        <dbReference type="ARBA" id="ARBA00023015"/>
    </source>
</evidence>
<dbReference type="Proteomes" id="UP000051845">
    <property type="component" value="Unassembled WGS sequence"/>
</dbReference>
<accession>A0A0R2B4I5</accession>
<protein>
    <submittedName>
        <fullName evidence="6">Fhu operon transcription regulator</fullName>
    </submittedName>
</protein>
<organism evidence="6 7">
    <name type="scientific">Secundilactobacillus collinoides DSM 20515 = JCM 1123</name>
    <dbReference type="NCBI Taxonomy" id="1423733"/>
    <lineage>
        <taxon>Bacteria</taxon>
        <taxon>Bacillati</taxon>
        <taxon>Bacillota</taxon>
        <taxon>Bacilli</taxon>
        <taxon>Lactobacillales</taxon>
        <taxon>Lactobacillaceae</taxon>
        <taxon>Secundilactobacillus</taxon>
    </lineage>
</organism>
<dbReference type="GO" id="GO:0003700">
    <property type="term" value="F:DNA-binding transcription factor activity"/>
    <property type="evidence" value="ECO:0007669"/>
    <property type="project" value="InterPro"/>
</dbReference>
<evidence type="ECO:0000256" key="1">
    <source>
        <dbReference type="ARBA" id="ARBA00009437"/>
    </source>
</evidence>
<feature type="domain" description="HTH lysR-type" evidence="5">
    <location>
        <begin position="1"/>
        <end position="28"/>
    </location>
</feature>
<dbReference type="PANTHER" id="PTHR30419:SF28">
    <property type="entry name" value="HTH-TYPE TRANSCRIPTIONAL REGULATOR BSDA"/>
    <property type="match status" value="1"/>
</dbReference>
<evidence type="ECO:0000256" key="3">
    <source>
        <dbReference type="ARBA" id="ARBA00023125"/>
    </source>
</evidence>
<name>A0A0R2B4I5_SECCO</name>
<dbReference type="GO" id="GO:0003677">
    <property type="term" value="F:DNA binding"/>
    <property type="evidence" value="ECO:0007669"/>
    <property type="project" value="UniProtKB-KW"/>
</dbReference>
<dbReference type="GO" id="GO:0005829">
    <property type="term" value="C:cytosol"/>
    <property type="evidence" value="ECO:0007669"/>
    <property type="project" value="TreeGrafter"/>
</dbReference>
<comment type="caution">
    <text evidence="6">The sequence shown here is derived from an EMBL/GenBank/DDBJ whole genome shotgun (WGS) entry which is preliminary data.</text>
</comment>
<dbReference type="InterPro" id="IPR000847">
    <property type="entry name" value="LysR_HTH_N"/>
</dbReference>
<proteinExistence type="inferred from homology"/>
<dbReference type="EMBL" id="AYYR01000104">
    <property type="protein sequence ID" value="KRM74096.1"/>
    <property type="molecule type" value="Genomic_DNA"/>
</dbReference>
<evidence type="ECO:0000313" key="7">
    <source>
        <dbReference type="Proteomes" id="UP000051845"/>
    </source>
</evidence>
<evidence type="ECO:0000256" key="4">
    <source>
        <dbReference type="ARBA" id="ARBA00023163"/>
    </source>
</evidence>
<comment type="similarity">
    <text evidence="1">Belongs to the LysR transcriptional regulatory family.</text>
</comment>
<dbReference type="CDD" id="cd05466">
    <property type="entry name" value="PBP2_LTTR_substrate"/>
    <property type="match status" value="1"/>
</dbReference>
<evidence type="ECO:0000313" key="6">
    <source>
        <dbReference type="EMBL" id="KRM74096.1"/>
    </source>
</evidence>
<dbReference type="InterPro" id="IPR050950">
    <property type="entry name" value="HTH-type_LysR_regulators"/>
</dbReference>
<evidence type="ECO:0000259" key="5">
    <source>
        <dbReference type="PROSITE" id="PS50931"/>
    </source>
</evidence>
<dbReference type="PROSITE" id="PS50931">
    <property type="entry name" value="HTH_LYSR"/>
    <property type="match status" value="1"/>
</dbReference>
<dbReference type="Pfam" id="PF03466">
    <property type="entry name" value="LysR_substrate"/>
    <property type="match status" value="1"/>
</dbReference>
<sequence length="281" mass="32986">MVTHDIKAIENEIGTKLFDRSNKYVHVTSYGEAFYNKIKPLINHYYMAVQDIQRASNDEQNTITIGFSYTPFNSLMIPIWIRGFNALYPNVKFNIETLNHNKLKHYLETSEIDILMSSREDEEGLSNIKIYPLMTDHFFALMSKNHPLARQPRLSFTDLQNERVIFVDNDWVGSESVKLQEKLLQTNDHLEVTYTNDFASAEILINADQGIGFGLNFIYPDNNPRLVHVPVEWPQVIGFDAVAHKANEKHCVHDFIKYIQNESDKKRLFVNWYWWRVLKRI</sequence>
<dbReference type="AlphaFoldDB" id="A0A0R2B4I5"/>
<keyword evidence="4" id="KW-0804">Transcription</keyword>
<gene>
    <name evidence="6" type="ORF">FC82_GL000771</name>
</gene>
<dbReference type="InterPro" id="IPR036390">
    <property type="entry name" value="WH_DNA-bd_sf"/>
</dbReference>
<dbReference type="SUPFAM" id="SSF46785">
    <property type="entry name" value="Winged helix' DNA-binding domain"/>
    <property type="match status" value="1"/>
</dbReference>
<dbReference type="SUPFAM" id="SSF53850">
    <property type="entry name" value="Periplasmic binding protein-like II"/>
    <property type="match status" value="1"/>
</dbReference>
<dbReference type="PATRIC" id="fig|1423733.4.peg.802"/>